<reference evidence="2" key="1">
    <citation type="journal article" date="2015" name="Nature">
        <title>Complex archaea that bridge the gap between prokaryotes and eukaryotes.</title>
        <authorList>
            <person name="Spang A."/>
            <person name="Saw J.H."/>
            <person name="Jorgensen S.L."/>
            <person name="Zaremba-Niedzwiedzka K."/>
            <person name="Martijn J."/>
            <person name="Lind A.E."/>
            <person name="van Eijk R."/>
            <person name="Schleper C."/>
            <person name="Guy L."/>
            <person name="Ettema T.J."/>
        </authorList>
    </citation>
    <scope>NUCLEOTIDE SEQUENCE</scope>
</reference>
<sequence>MPNKEEDKGYWKINWGRQGRVTFAYLIVFLVYYGIIVNLFMFDEGNDWFSFEIVPGSRPPVTAIPETVKSMIFWTYEFFLPSFMLPCLLLFFICFWLTYKEDIAHYGIRASLWLVPFIIFEGLFFYLIMFGFSLEPFVLQFASIKGYINLFILFGINICGALSGMYFKNYIKNLRKI</sequence>
<keyword evidence="1" id="KW-0472">Membrane</keyword>
<accession>A0A0F9KML0</accession>
<protein>
    <submittedName>
        <fullName evidence="2">Uncharacterized protein</fullName>
    </submittedName>
</protein>
<feature type="transmembrane region" description="Helical" evidence="1">
    <location>
        <begin position="111"/>
        <end position="134"/>
    </location>
</feature>
<dbReference type="AlphaFoldDB" id="A0A0F9KML0"/>
<organism evidence="2">
    <name type="scientific">marine sediment metagenome</name>
    <dbReference type="NCBI Taxonomy" id="412755"/>
    <lineage>
        <taxon>unclassified sequences</taxon>
        <taxon>metagenomes</taxon>
        <taxon>ecological metagenomes</taxon>
    </lineage>
</organism>
<evidence type="ECO:0000313" key="2">
    <source>
        <dbReference type="EMBL" id="KKM76016.1"/>
    </source>
</evidence>
<feature type="transmembrane region" description="Helical" evidence="1">
    <location>
        <begin position="78"/>
        <end position="99"/>
    </location>
</feature>
<name>A0A0F9KML0_9ZZZZ</name>
<gene>
    <name evidence="2" type="ORF">LCGC14_1384380</name>
</gene>
<dbReference type="EMBL" id="LAZR01008878">
    <property type="protein sequence ID" value="KKM76016.1"/>
    <property type="molecule type" value="Genomic_DNA"/>
</dbReference>
<proteinExistence type="predicted"/>
<evidence type="ECO:0000256" key="1">
    <source>
        <dbReference type="SAM" id="Phobius"/>
    </source>
</evidence>
<feature type="transmembrane region" description="Helical" evidence="1">
    <location>
        <begin position="21"/>
        <end position="42"/>
    </location>
</feature>
<feature type="transmembrane region" description="Helical" evidence="1">
    <location>
        <begin position="146"/>
        <end position="167"/>
    </location>
</feature>
<keyword evidence="1" id="KW-0812">Transmembrane</keyword>
<comment type="caution">
    <text evidence="2">The sequence shown here is derived from an EMBL/GenBank/DDBJ whole genome shotgun (WGS) entry which is preliminary data.</text>
</comment>
<keyword evidence="1" id="KW-1133">Transmembrane helix</keyword>